<dbReference type="Proteomes" id="UP000824250">
    <property type="component" value="Unassembled WGS sequence"/>
</dbReference>
<proteinExistence type="predicted"/>
<evidence type="ECO:0000256" key="1">
    <source>
        <dbReference type="SAM" id="MobiDB-lite"/>
    </source>
</evidence>
<dbReference type="InterPro" id="IPR027417">
    <property type="entry name" value="P-loop_NTPase"/>
</dbReference>
<accession>A0A9D1A5P1</accession>
<dbReference type="InterPro" id="IPR025158">
    <property type="entry name" value="Mg_chelat-rel_C"/>
</dbReference>
<reference evidence="4" key="1">
    <citation type="submission" date="2020-10" db="EMBL/GenBank/DDBJ databases">
        <authorList>
            <person name="Gilroy R."/>
        </authorList>
    </citation>
    <scope>NUCLEOTIDE SEQUENCE</scope>
    <source>
        <strain evidence="4">CHK180-2868</strain>
    </source>
</reference>
<sequence>AAAGRHNMLLIGPAGTGKTMVAKRMPTIMPGMTMEESIEISKIYSISRLLSDEEPLILKRPFRSPHHTISPQALAGGGSRPRPGEISLATGGILFLDELPEMKRETLEVLRQPLEERKVTITRVQGAVSYPANFQLVAAMNPCPCGHYPDRSRCFCTQGQIRKYLGRISGPLLDRIDICVEAAPVAYQEMRQSEPNEDSASIRSRVEQARKIQEDRFRRLGIRCNGEMSGTHIRKFCTLEREAEEFLREVYQQMGLSVRMHDKILKVARTAADLEERDRISYGNLCEAVSYVRAKEQFWKG</sequence>
<feature type="region of interest" description="Disordered" evidence="1">
    <location>
        <begin position="61"/>
        <end position="82"/>
    </location>
</feature>
<evidence type="ECO:0000313" key="4">
    <source>
        <dbReference type="EMBL" id="HIR06082.1"/>
    </source>
</evidence>
<dbReference type="AlphaFoldDB" id="A0A9D1A5P1"/>
<evidence type="ECO:0000313" key="5">
    <source>
        <dbReference type="Proteomes" id="UP000824250"/>
    </source>
</evidence>
<feature type="domain" description="Magnesium chelatase ChlI-like catalytic" evidence="2">
    <location>
        <begin position="1"/>
        <end position="189"/>
    </location>
</feature>
<dbReference type="PANTHER" id="PTHR32039:SF7">
    <property type="entry name" value="COMPETENCE PROTEIN COMM"/>
    <property type="match status" value="1"/>
</dbReference>
<dbReference type="InterPro" id="IPR045006">
    <property type="entry name" value="CHLI-like"/>
</dbReference>
<evidence type="ECO:0000259" key="3">
    <source>
        <dbReference type="Pfam" id="PF13335"/>
    </source>
</evidence>
<dbReference type="Pfam" id="PF13335">
    <property type="entry name" value="Mg_chelatase_C"/>
    <property type="match status" value="1"/>
</dbReference>
<dbReference type="Pfam" id="PF01078">
    <property type="entry name" value="Mg_chelatase"/>
    <property type="match status" value="1"/>
</dbReference>
<dbReference type="Gene3D" id="3.40.50.300">
    <property type="entry name" value="P-loop containing nucleotide triphosphate hydrolases"/>
    <property type="match status" value="1"/>
</dbReference>
<dbReference type="SUPFAM" id="SSF52540">
    <property type="entry name" value="P-loop containing nucleoside triphosphate hydrolases"/>
    <property type="match status" value="1"/>
</dbReference>
<dbReference type="GO" id="GO:0005524">
    <property type="term" value="F:ATP binding"/>
    <property type="evidence" value="ECO:0007669"/>
    <property type="project" value="InterPro"/>
</dbReference>
<reference evidence="4" key="2">
    <citation type="journal article" date="2021" name="PeerJ">
        <title>Extensive microbial diversity within the chicken gut microbiome revealed by metagenomics and culture.</title>
        <authorList>
            <person name="Gilroy R."/>
            <person name="Ravi A."/>
            <person name="Getino M."/>
            <person name="Pursley I."/>
            <person name="Horton D.L."/>
            <person name="Alikhan N.F."/>
            <person name="Baker D."/>
            <person name="Gharbi K."/>
            <person name="Hall N."/>
            <person name="Watson M."/>
            <person name="Adriaenssens E.M."/>
            <person name="Foster-Nyarko E."/>
            <person name="Jarju S."/>
            <person name="Secka A."/>
            <person name="Antonio M."/>
            <person name="Oren A."/>
            <person name="Chaudhuri R.R."/>
            <person name="La Ragione R."/>
            <person name="Hildebrand F."/>
            <person name="Pallen M.J."/>
        </authorList>
    </citation>
    <scope>NUCLEOTIDE SEQUENCE</scope>
    <source>
        <strain evidence="4">CHK180-2868</strain>
    </source>
</reference>
<gene>
    <name evidence="4" type="ORF">IAB28_08985</name>
</gene>
<feature type="domain" description="Mg chelatase-related protein C-terminal" evidence="3">
    <location>
        <begin position="197"/>
        <end position="291"/>
    </location>
</feature>
<organism evidence="4 5">
    <name type="scientific">Candidatus Copromonas faecavium</name>
    <name type="common">nom. illeg.</name>
    <dbReference type="NCBI Taxonomy" id="2840740"/>
    <lineage>
        <taxon>Bacteria</taxon>
        <taxon>Bacillati</taxon>
        <taxon>Bacillota</taxon>
        <taxon>Clostridia</taxon>
        <taxon>Lachnospirales</taxon>
        <taxon>Lachnospiraceae</taxon>
        <taxon>Candidatus Copromonas (nom. illeg.)</taxon>
    </lineage>
</organism>
<dbReference type="NCBIfam" id="TIGR00368">
    <property type="entry name" value="YifB family Mg chelatase-like AAA ATPase"/>
    <property type="match status" value="1"/>
</dbReference>
<dbReference type="InterPro" id="IPR004482">
    <property type="entry name" value="Mg_chelat-rel"/>
</dbReference>
<name>A0A9D1A5P1_9FIRM</name>
<dbReference type="PANTHER" id="PTHR32039">
    <property type="entry name" value="MAGNESIUM-CHELATASE SUBUNIT CHLI"/>
    <property type="match status" value="1"/>
</dbReference>
<dbReference type="EMBL" id="DVGC01000051">
    <property type="protein sequence ID" value="HIR06082.1"/>
    <property type="molecule type" value="Genomic_DNA"/>
</dbReference>
<dbReference type="InterPro" id="IPR000523">
    <property type="entry name" value="Mg_chelatse_chII-like_cat_dom"/>
</dbReference>
<feature type="non-terminal residue" evidence="4">
    <location>
        <position position="1"/>
    </location>
</feature>
<protein>
    <submittedName>
        <fullName evidence="4">YifB family Mg chelatase-like AAA ATPase</fullName>
    </submittedName>
</protein>
<comment type="caution">
    <text evidence="4">The sequence shown here is derived from an EMBL/GenBank/DDBJ whole genome shotgun (WGS) entry which is preliminary data.</text>
</comment>
<evidence type="ECO:0000259" key="2">
    <source>
        <dbReference type="Pfam" id="PF01078"/>
    </source>
</evidence>